<proteinExistence type="inferred from homology"/>
<dbReference type="Proteomes" id="UP000299102">
    <property type="component" value="Unassembled WGS sequence"/>
</dbReference>
<evidence type="ECO:0000313" key="10">
    <source>
        <dbReference type="EMBL" id="GBP62929.1"/>
    </source>
</evidence>
<dbReference type="GO" id="GO:0000027">
    <property type="term" value="P:ribosomal large subunit assembly"/>
    <property type="evidence" value="ECO:0007669"/>
    <property type="project" value="TreeGrafter"/>
</dbReference>
<comment type="caution">
    <text evidence="10">The sequence shown here is derived from an EMBL/GenBank/DDBJ whole genome shotgun (WGS) entry which is preliminary data.</text>
</comment>
<dbReference type="FunFam" id="2.30.30.30:FF:000014">
    <property type="entry name" value="60S ribosomal protein L6"/>
    <property type="match status" value="1"/>
</dbReference>
<dbReference type="CDD" id="cd13156">
    <property type="entry name" value="KOW_RPL6"/>
    <property type="match status" value="1"/>
</dbReference>
<dbReference type="EMBL" id="BGZK01000853">
    <property type="protein sequence ID" value="GBP62929.1"/>
    <property type="molecule type" value="Genomic_DNA"/>
</dbReference>
<comment type="similarity">
    <text evidence="1">Belongs to the eukaryotic ribosomal protein eL6 family.</text>
</comment>
<dbReference type="InterPro" id="IPR000915">
    <property type="entry name" value="60S_ribosomal_eL6"/>
</dbReference>
<gene>
    <name evidence="10" type="primary">Rpl6</name>
    <name evidence="10" type="ORF">EVAR_42744_1</name>
</gene>
<dbReference type="Pfam" id="PF03868">
    <property type="entry name" value="Ribosomal_L6e_N"/>
    <property type="match status" value="1"/>
</dbReference>
<dbReference type="GO" id="GO:0003735">
    <property type="term" value="F:structural constituent of ribosome"/>
    <property type="evidence" value="ECO:0007669"/>
    <property type="project" value="InterPro"/>
</dbReference>
<evidence type="ECO:0000256" key="1">
    <source>
        <dbReference type="ARBA" id="ARBA00010592"/>
    </source>
</evidence>
<feature type="region of interest" description="Disordered" evidence="8">
    <location>
        <begin position="1"/>
        <end position="25"/>
    </location>
</feature>
<sequence>MAPAQPKAAAKPSEPPAGGVKKAKVGKPRNYDLGCGVVRFSKTKMFHKKNVYNSGSGTVPDFDPAYALDSVILVSCSILTPVQFSFSIPVQTSNSDSCPAFNFNTATGYGSNLYEDKAKYKFIGKKNPKAPKAKKPVVVVKKIGGDNNGGTRTVLIKKRRAFYPTQDKVPKRSHHKTFSKHVRRIRKNLIPGTVCILLAGRHAGKRVVLVGVLPSGLLLVTGPFAVNSCPLRRISQRYVIGTSTRVDLGDFKLPEHLNDAYFKKNKKSTKRSVKRKQGEDIFASKKEKYVPSEQRKADQKLVDEAVIAAIGKRDDKKVLRGYLRSAFGLRSSQFPHRMRF</sequence>
<keyword evidence="3" id="KW-0687">Ribonucleoprotein</keyword>
<dbReference type="Gene3D" id="2.30.30.30">
    <property type="match status" value="1"/>
</dbReference>
<evidence type="ECO:0000313" key="11">
    <source>
        <dbReference type="Proteomes" id="UP000299102"/>
    </source>
</evidence>
<evidence type="ECO:0000256" key="3">
    <source>
        <dbReference type="ARBA" id="ARBA00023274"/>
    </source>
</evidence>
<dbReference type="PANTHER" id="PTHR10715:SF0">
    <property type="entry name" value="LARGE RIBOSOMAL SUBUNIT PROTEIN EL6"/>
    <property type="match status" value="1"/>
</dbReference>
<dbReference type="PANTHER" id="PTHR10715">
    <property type="entry name" value="60S RIBOSOMAL PROTEIN L6"/>
    <property type="match status" value="1"/>
</dbReference>
<evidence type="ECO:0000256" key="8">
    <source>
        <dbReference type="SAM" id="MobiDB-lite"/>
    </source>
</evidence>
<dbReference type="SUPFAM" id="SSF50104">
    <property type="entry name" value="Translation proteins SH3-like domain"/>
    <property type="match status" value="1"/>
</dbReference>
<dbReference type="GO" id="GO:0003723">
    <property type="term" value="F:RNA binding"/>
    <property type="evidence" value="ECO:0007669"/>
    <property type="project" value="TreeGrafter"/>
</dbReference>
<dbReference type="Pfam" id="PF01159">
    <property type="entry name" value="Ribosomal_L6e"/>
    <property type="match status" value="1"/>
</dbReference>
<evidence type="ECO:0000256" key="7">
    <source>
        <dbReference type="ARBA" id="ARBA00046388"/>
    </source>
</evidence>
<dbReference type="GO" id="GO:0002181">
    <property type="term" value="P:cytoplasmic translation"/>
    <property type="evidence" value="ECO:0007669"/>
    <property type="project" value="TreeGrafter"/>
</dbReference>
<evidence type="ECO:0000256" key="5">
    <source>
        <dbReference type="ARBA" id="ARBA00035233"/>
    </source>
</evidence>
<organism evidence="10 11">
    <name type="scientific">Eumeta variegata</name>
    <name type="common">Bagworm moth</name>
    <name type="synonym">Eumeta japonica</name>
    <dbReference type="NCBI Taxonomy" id="151549"/>
    <lineage>
        <taxon>Eukaryota</taxon>
        <taxon>Metazoa</taxon>
        <taxon>Ecdysozoa</taxon>
        <taxon>Arthropoda</taxon>
        <taxon>Hexapoda</taxon>
        <taxon>Insecta</taxon>
        <taxon>Pterygota</taxon>
        <taxon>Neoptera</taxon>
        <taxon>Endopterygota</taxon>
        <taxon>Lepidoptera</taxon>
        <taxon>Glossata</taxon>
        <taxon>Ditrysia</taxon>
        <taxon>Tineoidea</taxon>
        <taxon>Psychidae</taxon>
        <taxon>Oiketicinae</taxon>
        <taxon>Eumeta</taxon>
    </lineage>
</organism>
<evidence type="ECO:0000256" key="2">
    <source>
        <dbReference type="ARBA" id="ARBA00022980"/>
    </source>
</evidence>
<protein>
    <recommendedName>
        <fullName evidence="5">Large ribosomal subunit protein eL6</fullName>
    </recommendedName>
    <alternativeName>
        <fullName evidence="6">60S ribosomal protein L6</fullName>
    </alternativeName>
</protein>
<evidence type="ECO:0000256" key="4">
    <source>
        <dbReference type="ARBA" id="ARBA00034092"/>
    </source>
</evidence>
<feature type="compositionally biased region" description="Low complexity" evidence="8">
    <location>
        <begin position="1"/>
        <end position="20"/>
    </location>
</feature>
<dbReference type="InterPro" id="IPR014722">
    <property type="entry name" value="Rib_uL2_dom2"/>
</dbReference>
<dbReference type="STRING" id="151549.A0A4C1XKW9"/>
<keyword evidence="11" id="KW-1185">Reference proteome</keyword>
<evidence type="ECO:0000259" key="9">
    <source>
        <dbReference type="Pfam" id="PF03868"/>
    </source>
</evidence>
<dbReference type="AlphaFoldDB" id="A0A4C1XKW9"/>
<name>A0A4C1XKW9_EUMVA</name>
<dbReference type="OrthoDB" id="2436667at2759"/>
<comment type="subunit">
    <text evidence="7">Component of the large ribosomal subunit. May bind IPO9 with low affinity.</text>
</comment>
<comment type="function">
    <text evidence="4">Component of the large ribosomal subunit. The ribosome is a large ribonucleoprotein complex responsible for the synthesis of proteins in the cell.</text>
</comment>
<dbReference type="GO" id="GO:0022625">
    <property type="term" value="C:cytosolic large ribosomal subunit"/>
    <property type="evidence" value="ECO:0007669"/>
    <property type="project" value="TreeGrafter"/>
</dbReference>
<keyword evidence="2 10" id="KW-0689">Ribosomal protein</keyword>
<accession>A0A4C1XKW9</accession>
<reference evidence="10 11" key="1">
    <citation type="journal article" date="2019" name="Commun. Biol.">
        <title>The bagworm genome reveals a unique fibroin gene that provides high tensile strength.</title>
        <authorList>
            <person name="Kono N."/>
            <person name="Nakamura H."/>
            <person name="Ohtoshi R."/>
            <person name="Tomita M."/>
            <person name="Numata K."/>
            <person name="Arakawa K."/>
        </authorList>
    </citation>
    <scope>NUCLEOTIDE SEQUENCE [LARGE SCALE GENOMIC DNA]</scope>
</reference>
<dbReference type="InterPro" id="IPR041997">
    <property type="entry name" value="Ribosomal_eL6_KOW"/>
</dbReference>
<dbReference type="InterPro" id="IPR008991">
    <property type="entry name" value="Translation_prot_SH3-like_sf"/>
</dbReference>
<evidence type="ECO:0000256" key="6">
    <source>
        <dbReference type="ARBA" id="ARBA00035351"/>
    </source>
</evidence>
<dbReference type="InterPro" id="IPR005568">
    <property type="entry name" value="Ribosomal_uL6_N"/>
</dbReference>
<feature type="domain" description="Large ribosomal subunit protein uL6 N-terminal" evidence="9">
    <location>
        <begin position="21"/>
        <end position="54"/>
    </location>
</feature>